<dbReference type="InterPro" id="IPR007607">
    <property type="entry name" value="BacA/B"/>
</dbReference>
<evidence type="ECO:0000313" key="2">
    <source>
        <dbReference type="EMBL" id="MET3732816.1"/>
    </source>
</evidence>
<gene>
    <name evidence="2" type="ORF">ABID46_002407</name>
</gene>
<reference evidence="2 3" key="1">
    <citation type="submission" date="2024-06" db="EMBL/GenBank/DDBJ databases">
        <title>Genomic Encyclopedia of Type Strains, Phase IV (KMG-IV): sequencing the most valuable type-strain genomes for metagenomic binning, comparative biology and taxonomic classification.</title>
        <authorList>
            <person name="Goeker M."/>
        </authorList>
    </citation>
    <scope>NUCLEOTIDE SEQUENCE [LARGE SCALE GENOMIC DNA]</scope>
    <source>
        <strain evidence="2 3">DSM 29388</strain>
    </source>
</reference>
<sequence length="137" mass="14736">MFKNSTPKDKSKNLTNLPIETVIAEGITIQGDILGEGAIRIDGKVEGNVQLSKGVILGEKAEIIGSVKSSEVIVFGKLNGNLECKDLYIKSTGKIDGNILVNAFAVDMGGKYNGNLKMTQNEINLNEKLEIKRTAEA</sequence>
<dbReference type="PANTHER" id="PTHR35024">
    <property type="entry name" value="HYPOTHETICAL CYTOSOLIC PROTEIN"/>
    <property type="match status" value="1"/>
</dbReference>
<comment type="similarity">
    <text evidence="1">Belongs to the bactofilin family.</text>
</comment>
<evidence type="ECO:0000256" key="1">
    <source>
        <dbReference type="ARBA" id="ARBA00044755"/>
    </source>
</evidence>
<protein>
    <submittedName>
        <fullName evidence="2">Cytoskeletal protein CcmA (Bactofilin family)</fullName>
    </submittedName>
</protein>
<accession>A0ABV2LW86</accession>
<dbReference type="Proteomes" id="UP001549146">
    <property type="component" value="Unassembled WGS sequence"/>
</dbReference>
<dbReference type="Pfam" id="PF04519">
    <property type="entry name" value="Bactofilin"/>
    <property type="match status" value="1"/>
</dbReference>
<dbReference type="RefSeq" id="WP_354510395.1">
    <property type="nucleotide sequence ID" value="NZ_JBEPMO010000020.1"/>
</dbReference>
<evidence type="ECO:0000313" key="3">
    <source>
        <dbReference type="Proteomes" id="UP001549146"/>
    </source>
</evidence>
<comment type="caution">
    <text evidence="2">The sequence shown here is derived from an EMBL/GenBank/DDBJ whole genome shotgun (WGS) entry which is preliminary data.</text>
</comment>
<keyword evidence="3" id="KW-1185">Reference proteome</keyword>
<organism evidence="2 3">
    <name type="scientific">Moheibacter stercoris</name>
    <dbReference type="NCBI Taxonomy" id="1628251"/>
    <lineage>
        <taxon>Bacteria</taxon>
        <taxon>Pseudomonadati</taxon>
        <taxon>Bacteroidota</taxon>
        <taxon>Flavobacteriia</taxon>
        <taxon>Flavobacteriales</taxon>
        <taxon>Weeksellaceae</taxon>
        <taxon>Moheibacter</taxon>
    </lineage>
</organism>
<dbReference type="EMBL" id="JBEPMO010000020">
    <property type="protein sequence ID" value="MET3732816.1"/>
    <property type="molecule type" value="Genomic_DNA"/>
</dbReference>
<name>A0ABV2LW86_9FLAO</name>
<dbReference type="PANTHER" id="PTHR35024:SF4">
    <property type="entry name" value="POLYMER-FORMING CYTOSKELETAL PROTEIN"/>
    <property type="match status" value="1"/>
</dbReference>
<proteinExistence type="inferred from homology"/>